<feature type="compositionally biased region" description="Basic and acidic residues" evidence="1">
    <location>
        <begin position="140"/>
        <end position="152"/>
    </location>
</feature>
<accession>A0A9D4WIM3</accession>
<dbReference type="Gramene" id="Psat05G0047900-T1">
    <property type="protein sequence ID" value="KAI5402896.1"/>
    <property type="gene ID" value="KIW84_050479"/>
</dbReference>
<dbReference type="AlphaFoldDB" id="A0A9D4WIM3"/>
<protein>
    <submittedName>
        <fullName evidence="2">Uncharacterized protein</fullName>
    </submittedName>
</protein>
<feature type="region of interest" description="Disordered" evidence="1">
    <location>
        <begin position="51"/>
        <end position="152"/>
    </location>
</feature>
<evidence type="ECO:0000256" key="1">
    <source>
        <dbReference type="SAM" id="MobiDB-lite"/>
    </source>
</evidence>
<evidence type="ECO:0000313" key="2">
    <source>
        <dbReference type="EMBL" id="KAI5402896.1"/>
    </source>
</evidence>
<reference evidence="2 3" key="1">
    <citation type="journal article" date="2022" name="Nat. Genet.">
        <title>Improved pea reference genome and pan-genome highlight genomic features and evolutionary characteristics.</title>
        <authorList>
            <person name="Yang T."/>
            <person name="Liu R."/>
            <person name="Luo Y."/>
            <person name="Hu S."/>
            <person name="Wang D."/>
            <person name="Wang C."/>
            <person name="Pandey M.K."/>
            <person name="Ge S."/>
            <person name="Xu Q."/>
            <person name="Li N."/>
            <person name="Li G."/>
            <person name="Huang Y."/>
            <person name="Saxena R.K."/>
            <person name="Ji Y."/>
            <person name="Li M."/>
            <person name="Yan X."/>
            <person name="He Y."/>
            <person name="Liu Y."/>
            <person name="Wang X."/>
            <person name="Xiang C."/>
            <person name="Varshney R.K."/>
            <person name="Ding H."/>
            <person name="Gao S."/>
            <person name="Zong X."/>
        </authorList>
    </citation>
    <scope>NUCLEOTIDE SEQUENCE [LARGE SCALE GENOMIC DNA]</scope>
    <source>
        <strain evidence="2 3">cv. Zhongwan 6</strain>
    </source>
</reference>
<gene>
    <name evidence="2" type="ORF">KIW84_050479</name>
</gene>
<comment type="caution">
    <text evidence="2">The sequence shown here is derived from an EMBL/GenBank/DDBJ whole genome shotgun (WGS) entry which is preliminary data.</text>
</comment>
<dbReference type="EMBL" id="JAMSHJ010000005">
    <property type="protein sequence ID" value="KAI5402896.1"/>
    <property type="molecule type" value="Genomic_DNA"/>
</dbReference>
<feature type="compositionally biased region" description="Polar residues" evidence="1">
    <location>
        <begin position="69"/>
        <end position="83"/>
    </location>
</feature>
<organism evidence="2 3">
    <name type="scientific">Pisum sativum</name>
    <name type="common">Garden pea</name>
    <name type="synonym">Lathyrus oleraceus</name>
    <dbReference type="NCBI Taxonomy" id="3888"/>
    <lineage>
        <taxon>Eukaryota</taxon>
        <taxon>Viridiplantae</taxon>
        <taxon>Streptophyta</taxon>
        <taxon>Embryophyta</taxon>
        <taxon>Tracheophyta</taxon>
        <taxon>Spermatophyta</taxon>
        <taxon>Magnoliopsida</taxon>
        <taxon>eudicotyledons</taxon>
        <taxon>Gunneridae</taxon>
        <taxon>Pentapetalae</taxon>
        <taxon>rosids</taxon>
        <taxon>fabids</taxon>
        <taxon>Fabales</taxon>
        <taxon>Fabaceae</taxon>
        <taxon>Papilionoideae</taxon>
        <taxon>50 kb inversion clade</taxon>
        <taxon>NPAAA clade</taxon>
        <taxon>Hologalegina</taxon>
        <taxon>IRL clade</taxon>
        <taxon>Fabeae</taxon>
        <taxon>Lathyrus</taxon>
    </lineage>
</organism>
<proteinExistence type="predicted"/>
<sequence>MLCKNCHTIIVEKNEEISLMKMQYDGKIFDMSQKMGAMEALLKSMYMQQNPHLSEEEVDDKMREALHNDNISTPCSSTSTYAPTHQKVRNKDDPQDEQDDDLQYDQDDDDLQYDQDDDDLQYDQDDNDLQYDNIQDDDSHETQHNEYDKDRH</sequence>
<name>A0A9D4WIM3_PEA</name>
<feature type="compositionally biased region" description="Acidic residues" evidence="1">
    <location>
        <begin position="94"/>
        <end position="139"/>
    </location>
</feature>
<dbReference type="Proteomes" id="UP001058974">
    <property type="component" value="Chromosome 5"/>
</dbReference>
<evidence type="ECO:0000313" key="3">
    <source>
        <dbReference type="Proteomes" id="UP001058974"/>
    </source>
</evidence>
<keyword evidence="3" id="KW-1185">Reference proteome</keyword>